<name>A2DKZ1_TRIV3</name>
<evidence type="ECO:0000256" key="1">
    <source>
        <dbReference type="SAM" id="MobiDB-lite"/>
    </source>
</evidence>
<feature type="compositionally biased region" description="Acidic residues" evidence="1">
    <location>
        <begin position="321"/>
        <end position="330"/>
    </location>
</feature>
<dbReference type="VEuPathDB" id="TrichDB:TVAG_146870"/>
<feature type="transmembrane region" description="Helical" evidence="2">
    <location>
        <begin position="282"/>
        <end position="307"/>
    </location>
</feature>
<keyword evidence="2" id="KW-0812">Transmembrane</keyword>
<reference evidence="3" key="1">
    <citation type="submission" date="2006-10" db="EMBL/GenBank/DDBJ databases">
        <authorList>
            <person name="Amadeo P."/>
            <person name="Zhao Q."/>
            <person name="Wortman J."/>
            <person name="Fraser-Liggett C."/>
            <person name="Carlton J."/>
        </authorList>
    </citation>
    <scope>NUCLEOTIDE SEQUENCE</scope>
    <source>
        <strain evidence="3">G3</strain>
    </source>
</reference>
<proteinExistence type="predicted"/>
<dbReference type="VEuPathDB" id="TrichDB:TVAGG3_0362100"/>
<feature type="compositionally biased region" description="Low complexity" evidence="1">
    <location>
        <begin position="334"/>
        <end position="359"/>
    </location>
</feature>
<keyword evidence="2" id="KW-1133">Transmembrane helix</keyword>
<dbReference type="InParanoid" id="A2DKZ1"/>
<gene>
    <name evidence="3" type="ORF">TVAG_146870</name>
</gene>
<organism evidence="3 4">
    <name type="scientific">Trichomonas vaginalis (strain ATCC PRA-98 / G3)</name>
    <dbReference type="NCBI Taxonomy" id="412133"/>
    <lineage>
        <taxon>Eukaryota</taxon>
        <taxon>Metamonada</taxon>
        <taxon>Parabasalia</taxon>
        <taxon>Trichomonadida</taxon>
        <taxon>Trichomonadidae</taxon>
        <taxon>Trichomonas</taxon>
    </lineage>
</organism>
<sequence length="391" mass="42666">MFSLIFPRIAKSLVDVPSRYTTLPDSCTDAGYTSDLSFSLRANKETCFFTKPGFFFGTGLIIEVYWQDKGETDGFYQLGPVKSGCVVNVQADFAYIVITSPTNQTIQYFPSTSLSYSSSNYAGTTYQYTTYFSTKNVTQYNLSMYYTTSPNATSYSYQYLLLLGDNVSVTDQLKQSINDGESNKTRNPYPTKVANDGSMNFVSFGTITFANDIKISILYQTPVNATLKCKSGVPEFSGVIPNSPSLATINDIDNSYKEAVIVNPKEFGSPTNSSASNNSGSLSYVFIIGVAIGVLAIVALVSVLVIIRKRNRPHIEGADQSYDESVEETEIVPSEASEQSSSYEESYYESSSQINFSESSDPEISIASTEQTNTNTCGDATATQGDLPAPQ</sequence>
<feature type="region of interest" description="Disordered" evidence="1">
    <location>
        <begin position="318"/>
        <end position="391"/>
    </location>
</feature>
<feature type="compositionally biased region" description="Polar residues" evidence="1">
    <location>
        <begin position="366"/>
        <end position="384"/>
    </location>
</feature>
<protein>
    <submittedName>
        <fullName evidence="3">Uncharacterized protein</fullName>
    </submittedName>
</protein>
<dbReference type="Proteomes" id="UP000001542">
    <property type="component" value="Unassembled WGS sequence"/>
</dbReference>
<reference evidence="3" key="2">
    <citation type="journal article" date="2007" name="Science">
        <title>Draft genome sequence of the sexually transmitted pathogen Trichomonas vaginalis.</title>
        <authorList>
            <person name="Carlton J.M."/>
            <person name="Hirt R.P."/>
            <person name="Silva J.C."/>
            <person name="Delcher A.L."/>
            <person name="Schatz M."/>
            <person name="Zhao Q."/>
            <person name="Wortman J.R."/>
            <person name="Bidwell S.L."/>
            <person name="Alsmark U.C.M."/>
            <person name="Besteiro S."/>
            <person name="Sicheritz-Ponten T."/>
            <person name="Noel C.J."/>
            <person name="Dacks J.B."/>
            <person name="Foster P.G."/>
            <person name="Simillion C."/>
            <person name="Van de Peer Y."/>
            <person name="Miranda-Saavedra D."/>
            <person name="Barton G.J."/>
            <person name="Westrop G.D."/>
            <person name="Mueller S."/>
            <person name="Dessi D."/>
            <person name="Fiori P.L."/>
            <person name="Ren Q."/>
            <person name="Paulsen I."/>
            <person name="Zhang H."/>
            <person name="Bastida-Corcuera F.D."/>
            <person name="Simoes-Barbosa A."/>
            <person name="Brown M.T."/>
            <person name="Hayes R.D."/>
            <person name="Mukherjee M."/>
            <person name="Okumura C.Y."/>
            <person name="Schneider R."/>
            <person name="Smith A.J."/>
            <person name="Vanacova S."/>
            <person name="Villalvazo M."/>
            <person name="Haas B.J."/>
            <person name="Pertea M."/>
            <person name="Feldblyum T.V."/>
            <person name="Utterback T.R."/>
            <person name="Shu C.L."/>
            <person name="Osoegawa K."/>
            <person name="de Jong P.J."/>
            <person name="Hrdy I."/>
            <person name="Horvathova L."/>
            <person name="Zubacova Z."/>
            <person name="Dolezal P."/>
            <person name="Malik S.B."/>
            <person name="Logsdon J.M. Jr."/>
            <person name="Henze K."/>
            <person name="Gupta A."/>
            <person name="Wang C.C."/>
            <person name="Dunne R.L."/>
            <person name="Upcroft J.A."/>
            <person name="Upcroft P."/>
            <person name="White O."/>
            <person name="Salzberg S.L."/>
            <person name="Tang P."/>
            <person name="Chiu C.-H."/>
            <person name="Lee Y.-S."/>
            <person name="Embley T.M."/>
            <person name="Coombs G.H."/>
            <person name="Mottram J.C."/>
            <person name="Tachezy J."/>
            <person name="Fraser-Liggett C.M."/>
            <person name="Johnson P.J."/>
        </authorList>
    </citation>
    <scope>NUCLEOTIDE SEQUENCE [LARGE SCALE GENOMIC DNA]</scope>
    <source>
        <strain evidence="3">G3</strain>
    </source>
</reference>
<dbReference type="AlphaFoldDB" id="A2DKZ1"/>
<accession>A2DKZ1</accession>
<dbReference type="RefSeq" id="XP_001579930.1">
    <property type="nucleotide sequence ID" value="XM_001579880.1"/>
</dbReference>
<keyword evidence="4" id="KW-1185">Reference proteome</keyword>
<evidence type="ECO:0000313" key="4">
    <source>
        <dbReference type="Proteomes" id="UP000001542"/>
    </source>
</evidence>
<dbReference type="EMBL" id="DS113213">
    <property type="protein sequence ID" value="EAY18944.1"/>
    <property type="molecule type" value="Genomic_DNA"/>
</dbReference>
<evidence type="ECO:0000256" key="2">
    <source>
        <dbReference type="SAM" id="Phobius"/>
    </source>
</evidence>
<dbReference type="KEGG" id="tva:5464461"/>
<evidence type="ECO:0000313" key="3">
    <source>
        <dbReference type="EMBL" id="EAY18944.1"/>
    </source>
</evidence>
<keyword evidence="2" id="KW-0472">Membrane</keyword>